<evidence type="ECO:0000256" key="9">
    <source>
        <dbReference type="SAM" id="Coils"/>
    </source>
</evidence>
<accession>A0ABP1E493</accession>
<keyword evidence="5" id="KW-0130">Cell adhesion</keyword>
<keyword evidence="4" id="KW-0963">Cytoplasm</keyword>
<dbReference type="InterPro" id="IPR052300">
    <property type="entry name" value="Adhesion_Centrosome_assoc"/>
</dbReference>
<dbReference type="InterPro" id="IPR021622">
    <property type="entry name" value="Afadin/alpha-actinin-bd"/>
</dbReference>
<evidence type="ECO:0000256" key="2">
    <source>
        <dbReference type="ARBA" id="ARBA00004300"/>
    </source>
</evidence>
<feature type="compositionally biased region" description="Low complexity" evidence="10">
    <location>
        <begin position="316"/>
        <end position="327"/>
    </location>
</feature>
<dbReference type="Pfam" id="PF11559">
    <property type="entry name" value="ADIP"/>
    <property type="match status" value="1"/>
</dbReference>
<evidence type="ECO:0000313" key="11">
    <source>
        <dbReference type="EMBL" id="CAL1714044.1"/>
    </source>
</evidence>
<proteinExistence type="inferred from homology"/>
<keyword evidence="6" id="KW-0965">Cell junction</keyword>
<feature type="compositionally biased region" description="Polar residues" evidence="10">
    <location>
        <begin position="812"/>
        <end position="826"/>
    </location>
</feature>
<feature type="compositionally biased region" description="Basic and acidic residues" evidence="10">
    <location>
        <begin position="736"/>
        <end position="748"/>
    </location>
</feature>
<feature type="region of interest" description="Disordered" evidence="10">
    <location>
        <begin position="314"/>
        <end position="338"/>
    </location>
</feature>
<feature type="region of interest" description="Disordered" evidence="10">
    <location>
        <begin position="484"/>
        <end position="524"/>
    </location>
</feature>
<evidence type="ECO:0000256" key="4">
    <source>
        <dbReference type="ARBA" id="ARBA00022490"/>
    </source>
</evidence>
<name>A0ABP1E493_9APHY</name>
<keyword evidence="7 9" id="KW-0175">Coiled coil</keyword>
<evidence type="ECO:0000256" key="7">
    <source>
        <dbReference type="ARBA" id="ARBA00023054"/>
    </source>
</evidence>
<evidence type="ECO:0000256" key="8">
    <source>
        <dbReference type="ARBA" id="ARBA00023212"/>
    </source>
</evidence>
<feature type="compositionally biased region" description="Acidic residues" evidence="10">
    <location>
        <begin position="723"/>
        <end position="732"/>
    </location>
</feature>
<sequence length="861" mass="93458">MTSNKLVHWALEASLSDFGSPFTEGDSSDSITSSSSLQYVNSQLLAHGFTHGTGLSLDGLGKEDTEKVVKCLLGMLSQRIDDMSRTEELTTKLRTLSYEHERLASLLKTANDRAANAEREMNLHKSRLASANQTLQTTETAHKRTTAELQRTRSSLQALRTTHQAEIKKMEKEKDRMMEKWNKLADNQLKAGSVACGIKFANSQVVEASDVQLRAKGQGFLEVSLEQAEQSRSQLADEVRSLRGIVISTANELQRILHIARNLSSSEVQEEPPTLTLTALFPLSPANTASEKLSSLLSSTKDLIDRLARSHATLMQSTSAQPQPASSNKPKEQSDQKELDRLNAIIDTLRKELNEAQKESSTYASQAQALFDRFSQDPRLLHGHDNPADISVDLMIAPRRDEEQDRLDKRNQDLDEERRKFTEAAVRLGKEKAALEAERLKFLEEKRSWQVEMMLADLPPTPGPSSVYTAPVEYQHVPTPEIQLPVMQVPRSPRRSPRKAKAGSSKKTRISRRSSGVGSLSPRKSKVVPAFETEVISKPVVPQFSISLATSQGPTAIASPFVLPPPSPAASIKQADALLSSALPPLPKLDIPPNPTNIPYSQSDTALQAPEPVASSSTIPASSSEPSFPVSQLLTTPRPFPLAKPFAQRMIHAYSPVKPSPLSRILMMASSPDSPESSTDPALQAVSEENESLPDVSPTPVIGLGPPPQKRKAPMPSLAAELGLEDSDEDNPLLDKPTEKTKSKDKKIAIGHTRLTAKDKGKARADHIGSRARGVAVENKIKRMKMSSGTSSSGAPSTSRVASGGIVKKTTKSVTRGSVAVNTTAPTVPPQAKFVGKAKSGPRRVPINSAEAAPVPKSWKG</sequence>
<dbReference type="PANTHER" id="PTHR46507:SF4">
    <property type="entry name" value="SSX FAMILY MEMBER 2 INTERACTING PROTEIN"/>
    <property type="match status" value="1"/>
</dbReference>
<dbReference type="EMBL" id="OZ037951">
    <property type="protein sequence ID" value="CAL1714044.1"/>
    <property type="molecule type" value="Genomic_DNA"/>
</dbReference>
<feature type="compositionally biased region" description="Low complexity" evidence="10">
    <location>
        <begin position="670"/>
        <end position="681"/>
    </location>
</feature>
<protein>
    <recommendedName>
        <fullName evidence="13">Afadin and alpha-actinin-binding-domain-containing protein</fullName>
    </recommendedName>
</protein>
<evidence type="ECO:0000256" key="3">
    <source>
        <dbReference type="ARBA" id="ARBA00009291"/>
    </source>
</evidence>
<feature type="coiled-coil region" evidence="9">
    <location>
        <begin position="100"/>
        <end position="187"/>
    </location>
</feature>
<keyword evidence="12" id="KW-1185">Reference proteome</keyword>
<feature type="compositionally biased region" description="Polar residues" evidence="10">
    <location>
        <begin position="597"/>
        <end position="606"/>
    </location>
</feature>
<feature type="compositionally biased region" description="Basic and acidic residues" evidence="10">
    <location>
        <begin position="329"/>
        <end position="338"/>
    </location>
</feature>
<reference evidence="12" key="1">
    <citation type="submission" date="2024-04" db="EMBL/GenBank/DDBJ databases">
        <authorList>
            <person name="Shaw F."/>
            <person name="Minotto A."/>
        </authorList>
    </citation>
    <scope>NUCLEOTIDE SEQUENCE [LARGE SCALE GENOMIC DNA]</scope>
</reference>
<evidence type="ECO:0000256" key="5">
    <source>
        <dbReference type="ARBA" id="ARBA00022889"/>
    </source>
</evidence>
<evidence type="ECO:0000256" key="10">
    <source>
        <dbReference type="SAM" id="MobiDB-lite"/>
    </source>
</evidence>
<keyword evidence="8" id="KW-0206">Cytoskeleton</keyword>
<comment type="subcellular location">
    <subcellularLocation>
        <location evidence="1">Cell junction</location>
    </subcellularLocation>
    <subcellularLocation>
        <location evidence="2">Cytoplasm</location>
        <location evidence="2">Cytoskeleton</location>
        <location evidence="2">Microtubule organizing center</location>
        <location evidence="2">Centrosome</location>
    </subcellularLocation>
</comment>
<dbReference type="PANTHER" id="PTHR46507">
    <property type="entry name" value="AFADIN- AND ALPHA-ACTININ-BINDING PROTEIN"/>
    <property type="match status" value="1"/>
</dbReference>
<dbReference type="Proteomes" id="UP001497453">
    <property type="component" value="Chromosome 8"/>
</dbReference>
<feature type="compositionally biased region" description="Pro residues" evidence="10">
    <location>
        <begin position="586"/>
        <end position="596"/>
    </location>
</feature>
<feature type="region of interest" description="Disordered" evidence="10">
    <location>
        <begin position="668"/>
        <end position="861"/>
    </location>
</feature>
<feature type="compositionally biased region" description="Low complexity" evidence="10">
    <location>
        <begin position="614"/>
        <end position="627"/>
    </location>
</feature>
<feature type="compositionally biased region" description="Basic residues" evidence="10">
    <location>
        <begin position="492"/>
        <end position="512"/>
    </location>
</feature>
<feature type="compositionally biased region" description="Basic and acidic residues" evidence="10">
    <location>
        <begin position="756"/>
        <end position="769"/>
    </location>
</feature>
<evidence type="ECO:0000256" key="1">
    <source>
        <dbReference type="ARBA" id="ARBA00004282"/>
    </source>
</evidence>
<evidence type="ECO:0000256" key="6">
    <source>
        <dbReference type="ARBA" id="ARBA00022949"/>
    </source>
</evidence>
<organism evidence="11 12">
    <name type="scientific">Somion occarium</name>
    <dbReference type="NCBI Taxonomy" id="3059160"/>
    <lineage>
        <taxon>Eukaryota</taxon>
        <taxon>Fungi</taxon>
        <taxon>Dikarya</taxon>
        <taxon>Basidiomycota</taxon>
        <taxon>Agaricomycotina</taxon>
        <taxon>Agaricomycetes</taxon>
        <taxon>Polyporales</taxon>
        <taxon>Cerrenaceae</taxon>
        <taxon>Somion</taxon>
    </lineage>
</organism>
<feature type="region of interest" description="Disordered" evidence="10">
    <location>
        <begin position="586"/>
        <end position="630"/>
    </location>
</feature>
<evidence type="ECO:0000313" key="12">
    <source>
        <dbReference type="Proteomes" id="UP001497453"/>
    </source>
</evidence>
<evidence type="ECO:0008006" key="13">
    <source>
        <dbReference type="Google" id="ProtNLM"/>
    </source>
</evidence>
<gene>
    <name evidence="11" type="ORF">GFSPODELE1_LOCUS9600</name>
</gene>
<comment type="similarity">
    <text evidence="3">Belongs to the ADIP family.</text>
</comment>
<feature type="compositionally biased region" description="Low complexity" evidence="10">
    <location>
        <begin position="786"/>
        <end position="803"/>
    </location>
</feature>